<sequence length="142" mass="16138">MFTSDLEMKTMLPVHFRILAEDLRDATFRQYEENECNQGGYCNFMHLKKISRELSGNLFGRSKRRHCHNRSRSCSSHAHDYEEHSLAMFVEEETTTATIIKAGLDAEVQVAEVEEAEAVGEGETGVQLGKSVWIEGQNRAVE</sequence>
<comment type="caution">
    <text evidence="5">The sequence shown here is derived from an EMBL/GenBank/DDBJ whole genome shotgun (WGS) entry which is preliminary data.</text>
</comment>
<dbReference type="InterPro" id="IPR009145">
    <property type="entry name" value="U2AF_small"/>
</dbReference>
<dbReference type="AlphaFoldDB" id="A0A8S0STB2"/>
<dbReference type="GO" id="GO:0000398">
    <property type="term" value="P:mRNA splicing, via spliceosome"/>
    <property type="evidence" value="ECO:0007669"/>
    <property type="project" value="InterPro"/>
</dbReference>
<keyword evidence="2" id="KW-0677">Repeat</keyword>
<dbReference type="Proteomes" id="UP000594638">
    <property type="component" value="Unassembled WGS sequence"/>
</dbReference>
<organism evidence="5 6">
    <name type="scientific">Olea europaea subsp. europaea</name>
    <dbReference type="NCBI Taxonomy" id="158383"/>
    <lineage>
        <taxon>Eukaryota</taxon>
        <taxon>Viridiplantae</taxon>
        <taxon>Streptophyta</taxon>
        <taxon>Embryophyta</taxon>
        <taxon>Tracheophyta</taxon>
        <taxon>Spermatophyta</taxon>
        <taxon>Magnoliopsida</taxon>
        <taxon>eudicotyledons</taxon>
        <taxon>Gunneridae</taxon>
        <taxon>Pentapetalae</taxon>
        <taxon>asterids</taxon>
        <taxon>lamiids</taxon>
        <taxon>Lamiales</taxon>
        <taxon>Oleaceae</taxon>
        <taxon>Oleeae</taxon>
        <taxon>Olea</taxon>
    </lineage>
</organism>
<evidence type="ECO:0000313" key="6">
    <source>
        <dbReference type="Proteomes" id="UP000594638"/>
    </source>
</evidence>
<reference evidence="5 6" key="1">
    <citation type="submission" date="2019-12" db="EMBL/GenBank/DDBJ databases">
        <authorList>
            <person name="Alioto T."/>
            <person name="Alioto T."/>
            <person name="Gomez Garrido J."/>
        </authorList>
    </citation>
    <scope>NUCLEOTIDE SEQUENCE [LARGE SCALE GENOMIC DNA]</scope>
</reference>
<evidence type="ECO:0000313" key="5">
    <source>
        <dbReference type="EMBL" id="CAA2994819.1"/>
    </source>
</evidence>
<proteinExistence type="predicted"/>
<keyword evidence="1" id="KW-0479">Metal-binding</keyword>
<keyword evidence="6" id="KW-1185">Reference proteome</keyword>
<dbReference type="GO" id="GO:0003723">
    <property type="term" value="F:RNA binding"/>
    <property type="evidence" value="ECO:0007669"/>
    <property type="project" value="InterPro"/>
</dbReference>
<accession>A0A8S0STB2</accession>
<dbReference type="PANTHER" id="PTHR12620">
    <property type="entry name" value="U2 SNRNP AUXILIARY FACTOR, SMALL SUBUNIT"/>
    <property type="match status" value="1"/>
</dbReference>
<evidence type="ECO:0000256" key="2">
    <source>
        <dbReference type="ARBA" id="ARBA00022737"/>
    </source>
</evidence>
<dbReference type="GO" id="GO:0008270">
    <property type="term" value="F:zinc ion binding"/>
    <property type="evidence" value="ECO:0007669"/>
    <property type="project" value="UniProtKB-KW"/>
</dbReference>
<keyword evidence="4" id="KW-0862">Zinc</keyword>
<evidence type="ECO:0000256" key="4">
    <source>
        <dbReference type="ARBA" id="ARBA00022833"/>
    </source>
</evidence>
<protein>
    <submittedName>
        <fullName evidence="5">Splicing factor U2af small subunit B-like</fullName>
    </submittedName>
</protein>
<dbReference type="GO" id="GO:0089701">
    <property type="term" value="C:U2AF complex"/>
    <property type="evidence" value="ECO:0007669"/>
    <property type="project" value="InterPro"/>
</dbReference>
<gene>
    <name evidence="5" type="ORF">OLEA9_A002898</name>
</gene>
<evidence type="ECO:0000256" key="1">
    <source>
        <dbReference type="ARBA" id="ARBA00022723"/>
    </source>
</evidence>
<dbReference type="Gramene" id="OE9A002898T1">
    <property type="protein sequence ID" value="OE9A002898C1"/>
    <property type="gene ID" value="OE9A002898"/>
</dbReference>
<name>A0A8S0STB2_OLEEU</name>
<dbReference type="EMBL" id="CACTIH010005482">
    <property type="protein sequence ID" value="CAA2994819.1"/>
    <property type="molecule type" value="Genomic_DNA"/>
</dbReference>
<dbReference type="OrthoDB" id="1714884at2759"/>
<keyword evidence="3" id="KW-0863">Zinc-finger</keyword>
<evidence type="ECO:0000256" key="3">
    <source>
        <dbReference type="ARBA" id="ARBA00022771"/>
    </source>
</evidence>